<dbReference type="PANTHER" id="PTHR36436">
    <property type="entry name" value="SLL5081 PROTEIN"/>
    <property type="match status" value="1"/>
</dbReference>
<gene>
    <name evidence="1" type="ORF">N4264_19905</name>
</gene>
<dbReference type="SUPFAM" id="SSF50969">
    <property type="entry name" value="YVTN repeat-like/Quinoprotein amine dehydrogenase"/>
    <property type="match status" value="1"/>
</dbReference>
<dbReference type="RefSeq" id="WP_261693971.1">
    <property type="nucleotide sequence ID" value="NZ_CP104694.1"/>
</dbReference>
<accession>A0ABY6BCZ9</accession>
<organism evidence="1 2">
    <name type="scientific">Tahibacter amnicola</name>
    <dbReference type="NCBI Taxonomy" id="2976241"/>
    <lineage>
        <taxon>Bacteria</taxon>
        <taxon>Pseudomonadati</taxon>
        <taxon>Pseudomonadota</taxon>
        <taxon>Gammaproteobacteria</taxon>
        <taxon>Lysobacterales</taxon>
        <taxon>Rhodanobacteraceae</taxon>
        <taxon>Tahibacter</taxon>
    </lineage>
</organism>
<proteinExistence type="predicted"/>
<evidence type="ECO:0000313" key="1">
    <source>
        <dbReference type="EMBL" id="UXI66995.1"/>
    </source>
</evidence>
<dbReference type="Pfam" id="PF09234">
    <property type="entry name" value="DUF1963"/>
    <property type="match status" value="1"/>
</dbReference>
<dbReference type="Gene3D" id="2.130.10.10">
    <property type="entry name" value="YVTN repeat-like/Quinoprotein amine dehydrogenase"/>
    <property type="match status" value="1"/>
</dbReference>
<dbReference type="PANTHER" id="PTHR36436:SF6">
    <property type="entry name" value="SLL5081 PROTEIN"/>
    <property type="match status" value="1"/>
</dbReference>
<dbReference type="Gene3D" id="2.30.320.10">
    <property type="entry name" value="YwqG-like"/>
    <property type="match status" value="1"/>
</dbReference>
<dbReference type="InterPro" id="IPR015943">
    <property type="entry name" value="WD40/YVTN_repeat-like_dom_sf"/>
</dbReference>
<sequence>MSIHSNLRETVISLSDGSQLLITLDRREDYYAAIRDTSLSYAWLLPPDGGPRRDLLGVLSNSLVPDRAKSRHARELAAAQRHAARNRSGREKQRCLDNATRHDWEAGQYAMFSRGMPHAVAELAPGVLIAGFDWGRPNARFRCIDILREQALFDIDGPELDRLFGNIRYFRRSAEERSLLDSVRQQHPELRAHLPPSGGMLPSRTYLVTAHREYALFLLGGLGLVLTCWSEGRLKPLHALQLGHYYRHRSAVFCRNQLIALGCRHTDRHASLHVIDPVSGETRHSIAFEPSWIPDSVVGCDATGMIALSGSGGRVRLLELDTLATRDLAACRGLGKEYSADLALSPDGRWLLATAHLGVMTLTDLRDLRSVELPLPEAERREPADYSTFPTPLIRIAGYYLDSTQVGHLHSGHIHVQSIDSLAFRPGAPDVPLPPLKAPHDAVNHALTLGFSALADCLRRWVRQPCQLSVKAVHDEIPELGTTRVGGYPDLPIGTRWPRHNGRPMQCLAQIDLSDLPGTLAASGFPATGLLTFFIALEPDLPTARFHDPDQSPGNVRVLYTPEGTPLERIRSTWDRGTPAADIVMPSCAARFATLPIDLPAIDSARVRQARLSPGERDLYAELLEHLHAVAPGHRYHFIGGNARLIQCGDPADEAERIVRGIDRYQLQIDDPALAADVLRASTDWVQLAQFDSCSEAGWEWGDGGVLHWMIREDDLRHGCFDRVIMTFECH</sequence>
<dbReference type="Proteomes" id="UP001064632">
    <property type="component" value="Chromosome"/>
</dbReference>
<evidence type="ECO:0000313" key="2">
    <source>
        <dbReference type="Proteomes" id="UP001064632"/>
    </source>
</evidence>
<reference evidence="1" key="1">
    <citation type="submission" date="2022-09" db="EMBL/GenBank/DDBJ databases">
        <title>Tahibacter sp. nov., isolated from a fresh water.</title>
        <authorList>
            <person name="Baek J.H."/>
            <person name="Lee J.K."/>
            <person name="Kim J.M."/>
            <person name="Jeon C.O."/>
        </authorList>
    </citation>
    <scope>NUCLEOTIDE SEQUENCE</scope>
    <source>
        <strain evidence="1">W38</strain>
    </source>
</reference>
<dbReference type="InterPro" id="IPR015315">
    <property type="entry name" value="DUF1963"/>
</dbReference>
<protein>
    <submittedName>
        <fullName evidence="1">YwqG family protein</fullName>
    </submittedName>
</protein>
<dbReference type="InterPro" id="IPR011044">
    <property type="entry name" value="Quino_amine_DH_bsu"/>
</dbReference>
<dbReference type="SUPFAM" id="SSF103032">
    <property type="entry name" value="Hypothetical protein YwqG"/>
    <property type="match status" value="1"/>
</dbReference>
<name>A0ABY6BCZ9_9GAMM</name>
<keyword evidence="2" id="KW-1185">Reference proteome</keyword>
<dbReference type="InterPro" id="IPR035948">
    <property type="entry name" value="YwqG-like_sf"/>
</dbReference>
<dbReference type="EMBL" id="CP104694">
    <property type="protein sequence ID" value="UXI66995.1"/>
    <property type="molecule type" value="Genomic_DNA"/>
</dbReference>